<dbReference type="Pfam" id="PF13585">
    <property type="entry name" value="CHU_C"/>
    <property type="match status" value="1"/>
</dbReference>
<keyword evidence="1" id="KW-0732">Signal</keyword>
<keyword evidence="3" id="KW-1185">Reference proteome</keyword>
<dbReference type="NCBIfam" id="TIGR04131">
    <property type="entry name" value="Bac_Flav_CTERM"/>
    <property type="match status" value="1"/>
</dbReference>
<sequence>MKLRLKSAIVLVFLMIGIQLSAQVTPVPVPFQEVPNSTLRINGELKIIGNAITGLNQSGFTPNDSYNGNASNNRKFFGYIDIDGDPSTFSSSSADLQLNGSFDCERIAYAGLYWAASYFDTDAFGDVIYDNLPVPDTRPDFRTIKIKHQSQAAYTTITPAQTQVIYNGYPTVAGNTAETDIQYVCYADVTTLLQGIADPSGTYTIADMRASTGFSGFGIVNGISSGWVLVVVYEDPSLSAKFISTRSGFLNNQPCNPADPGCLKNFTYTGFQTLPAPLPVRARYSVAALEGDRPFTGDIFQIERPDGVRQNIFTTPANPNNNFFDSSISVDGSYGNAAAVPIPGDPPIREPHSRNTLGFDADIFNIPNPNNTVIPNTPPGNTASTTFYTTSTNDAYSVFFSSFQIEVIEPELTVKKRVLDVNGVDITGDPVNFADQLFYELTIENQGNENITTASIRDVLPDNVDFTLGSITTSPGIVATPNGTNRQIDITIDDALVVRNGGEHTVRFGVSVVATCADLRDACSNQITNVAISTYTGVDSGILKDGEESILEQDVCKRDIIGTSNVLINDGICFTTAQPAFICTGSLTLTAGAGFSSYEWVNASSPGVVIGTNRDLVVTTAGTYIVTETGAPGCQDAQQTFNVDAFNTVTNPLETIANNLASNPNVNGNVRTCPITGDPLPEIFLCGAGTTLTIPLPSGPGNTLGFPVGTTVEWQRLDPAACPAVPRDPNCPTTDAGCDGDWVTLSTDINSFTISQAGEYRVNATFDSNCTIPFYFNVFQNNFDPDLTVVRQIICGTPGTIRVQNSSLQYEYQLITPITNTVIGYQASAEFTGLTEVGTYTVNVRQVGGLPTACVFQETVFLDELDATETVTPTSPTCPGDQGQIQISVTDSQINYTYIINSTTTAFNDTEGPTTVPNHTFTGLNPDTYNVQVLSADGSCSEPFTVTINDPAAFSATIRLVEDLHCNPNYQPDISLPDYDPDQFIAIYEVTVTGGSGNFAFNNQADFLGTVLAPITGTTYQFRATTAGNYPVFVNDLDNSCTIAAGSVDVSPYTAITATATAINPACNADSGSIQVTIGAGATGPFTYILNQGTASEVTIGPTVNTTETFNNVDPSVSHTVTVQDGFGCDFTVTPNVTFTTPASITATINDDFRLLSCTATPGAQAQVTAINGGSGTYEWSLNPAGPFTAVGAIPFEIDFATDGSYTLYIRNQATDDCLTPFPITIDPRLEVDSVTITPGDQDCSNQTVDVVVSALPALTAPAFYEYSITPDPATGTGATGTTAFSTTIAYTFTNGVLYTVTARRSDTQCVNTESFTGTTVPEIQITSASQDKPVNCVGGSDGILSFTVGNSAAYTYTVTGPTAVPAGAGAGVTPVTIGSLSAGTYTITVTDTSLSAPSVNCSTTTTVDITEPTDPLSFDPFGIDAADCGNPTGFITVNVTGGRGGYEYQLRDAAGVAIITPYQSSNVFGPLADGTYTVFVRDGSDPATACEINQQVVVPVTVAPSIALATGGDVCYDTTNQATQRITITLGVPAPVGPFTYSLDGGAPVAVVFLPGPAPANTFEIPNLTPGAHTVTVTNTGSTCTSNTENFTINPELTITANLDKDVDCNSGASISYTATGGDGTYTFNLVGPAPQSGIANPVTGITTPGTYQIEVEDGLGCTALSNTITVNAYEALAGNLVGTDPACPADNGEITVNATAGEGPFTYILDGAITFGPTSNVSHTFNGVDPTVPHNVIIRDRFNCELPLGPISLTPPAAISATIDDDFRLLSCTATPGAQAQVTGIAGGSGTYEWSLNAAGPFTAVTAIPFEIDFATDGTYTLYIRNQATDDCVESFPITIDPRLEVDDITFVTGDSDCSAQTIEVTATAAPVGPTYTYSVVPAPVSGNATTGVFVLNRAVTYTFTATRGDNQCSYSENYRQELVPEIQITNAVETSPTTCIGGSDGALSFTVGNSANFTYTITGPIAVPGGAGVGVTPVNVGSLEAGVYTITVTDSNLAGGSPPNCQATTTVTITQPDPITFTIDPVVQDCAADTNTVTISAVSGGSGAGYTYVLNDSGGTPLGASRPVNQPYNNVPNATGYEIIVTDGAGCTSPPQTFDINQLPQLDASVNTGSDFCLDDGTVSFTIDIDGTDSGTPDYTYNVTRSGVVVIPDTNVGALTTFTTTPALTLPGDYVITITDSNGCPVVLPTQTIEPAVELVVTQVADITCDALGNPVNASFSFAIPASNPGYTPYTIDVSFNAGPFTNHLTAATAPFANYTATSGAGDYTFRVTDARGCTFTTNPFTVTDPVAPTIADPDVDLACAGDTGTVVITVTGTETPYEIDFNGAGFVTITGTQISFPNLAGDAGDADPTTNTSTYNYTVRSSRGCLYPGSVDVNQPALITEVNRVETPVTCGGSPIITDLGAIDFEIAGGTANYTYTLVTAANFAVRPLVPATTAATTPNPVTTGTTVRFEGLDFGQYFIFVTDANGCTDNAPFGPFDIFSPPNDLVQNITISATCPGGVIFDIDVQGGSGIDGSNPPPGFDIRIVGETGPNGVFQPLNDDPLNATVVDATTPIRIHRYGGANAGAFDVLDFNRTYILEVRDNATNCLYQEIVPPVAPPSSPNIINDVVTDVSCNPSPDDGTLNFDVSGYDASVTEISWEVFNAFTNVSLGAAYTGSNAGLTGADTSVSITGLPPGQFYVTVREVDGTMCPARHDFTIDMPDPLTSVATNQTPANGCGTNAQVIMDTDGGTLFAIPPTADGYRYALIADDGFGAPVTTPTLLADFPLTSNVIDLGNNDTEVQHIFVIDDNGCTFGPVTVTTVANPLPTIVSANFIDDCAYDNSNVIRIEGGGLGTLTYQLDGGTAVVGSINNNNHEFTVSTPGTYTIGVTDETGCTVTTPVDVYGPLQISAAFTVAPDCTNPTGTITTTTTSGTIQGTATYVLQDSGGTPTGNVSGVANGIFLNVAPGSYIVEITDDGRGTGPAFCSFTAPVSIEEPTLPVLLAQPNTSVTCNGDTDGVVNAVLDPATEDLTATYQYEIIAPIVVAPQASPQFTGLGAGTYTVRVTATEANGALSVLCTADRDYTIDNPSVITATGTAQDPLTCGAGNTVSAGTIAITIDATTGTGPDYFVTVTQPDGVVRTRIPVPTPIPAPPATALLIAAPVDGVYNITVFDTNNCSLVLPPVPIAPLPVMTDPTVTAGTPIDCATNVQPVTVSITGGTGPFDFVETSGAVGPVTVAAGIGNVDPPPGVQTIASFNLPGVGNYVFEITDTATGCTIQTPSFNVPEYDTIEATIAPLTNITCVNDLTAGEVTLTVTGYTGTYDFTVTNATTGTSTNGTGDTTVLNPITISNLEAGDISVVVTATAAPLSCNDTSNIVTISAPAPLTLNPLSRSTPDCNNPLSVVTMEAGGGVGPYNFAAEAGTLVPGPPPATPGVFALTDTFSLDPTISLDWVIYVRDANGCIVPTQIAIPAVTAPPTLNPIPLFVDDACNFDNNYTFTVTATSNVPAPGTGNLTYQLNMVTPVATVGPQVPGSVNNNTHEFTVTAPGTYRVFVYDENGCPSASQDITVYPELLVTATLTEPTCRDNDATIVATVSGGSDITANPGNFTFDLVDAGTGTTIPGVTQTAGPGADQITFSSTTPGTDGIFPGDYRVEVNDSAIGPALPAPGGCPATFNITVPTFLDPIPSGTSTPVSCFNGTDGTILVSLDPTADDNPSYQYEIVAGPVVRGPQPNPLFENLPAGTYDIVVTSDKGCSNTPAIQVVVGGPTAILDASGLPGSYTCNATNDPVSPIIIVTIIGGTAPYDVSYTGPSSSGSETDVVDSDGNPANGVQYGITAPVAGTYTISVVDNNNCAVANFDVIQPAFPVMSNPTVNAGPAIDCNTNTQDVTVTITGGVGPFNFVETTGVIPPDNNVGSGGATTTSTTFTLPGLPTPGSYIFEIFDIGTGCSILTPQYDVPVYDTIEATIALGNDITCFNTVPADGSVVLTVTGYTGAYSYNATNTTTGTVTPGVGNTATGTHTIAGLEAGNIQVVVTATATPFCSTPTNTIAITQPPVINLSINQIQDETCNPGGDATIEAVAGGGTGALQYQLEDTVGAPLVPFGSDPRFGGYQLDGGAAPAGIDYVVRVRDARGCEVTDTINIQPPTALGLTAIAPILLDCSDSEDGTITAIATDGQGPGTYLFMLTFPDGSQSGAIASTTDRYVWNDLKPGNYIVTVTDNLACEIAQDPVIINAPPAVTIDVAQGPISCLTPSPNPITVTAGGGTPGGYEFSSDGTTFVAGNTTPTTHTFNLPAGDYNFYVRDINGCVSPASNTIPVRDPVPLSTTLDLSNTSIVCFGEPTGSIDASVTGGLGNYGYRVTGTDYLGNSVTLPGPLATDTQTTSFFGDLRAGSYTYTVTSGDCVDSVTPFNIDQPLELDITVSATPISCNGETDGSIHVEINRVPPPSGPRGGTNPYFYSLYDSAGNAVFVFLEDDIDGASGEHTFIDLPADTYRVEVEDGKGCPVEETNIIIIEPAPILATVNATTPEDCAGDMNGTATLSITGGLPPANPADPSYFWSIDGVTYQPVTDPANLFIDNLPGGTTTVFIRDSQNNANCQGAFNIDIEPGVNLAGELVPELVCPVFDYSDPMNPVMTSEEQYFVSFDIVEESQGLGIIYTLNGINGTPNPPNNSNLTGNFEVTPGEYEGIMEYQGCTRTVDTIEILEYTPLAIPVAQMTNNPQDPNEYRIIASGGRPFENTPFYAFSFTMLEEGMTLDQLEPSDYTELDGDIFVIRQTADYVLRVVDADGCEVLTVQNLTYINIRIPNYFTPDSPNSTAEDRFWYPRQITPNVDDPFFFENMEVIVFDRYGRMLAEFKGDQQGWDGLYQGKQLPSGDYWYSIILNDVDNREFTGHFTLYR</sequence>
<evidence type="ECO:0000256" key="1">
    <source>
        <dbReference type="SAM" id="SignalP"/>
    </source>
</evidence>
<comment type="caution">
    <text evidence="2">The sequence shown here is derived from an EMBL/GenBank/DDBJ whole genome shotgun (WGS) entry which is preliminary data.</text>
</comment>
<dbReference type="Proteomes" id="UP000023541">
    <property type="component" value="Unassembled WGS sequence"/>
</dbReference>
<dbReference type="InterPro" id="IPR026341">
    <property type="entry name" value="T9SS_type_B"/>
</dbReference>
<gene>
    <name evidence="2" type="ORF">ATO12_22650</name>
</gene>
<protein>
    <recommendedName>
        <fullName evidence="4">Ig-like domain-containing protein</fullName>
    </recommendedName>
</protein>
<accession>A0A023BQB0</accession>
<organism evidence="2 3">
    <name type="scientific">Aquimarina atlantica</name>
    <dbReference type="NCBI Taxonomy" id="1317122"/>
    <lineage>
        <taxon>Bacteria</taxon>
        <taxon>Pseudomonadati</taxon>
        <taxon>Bacteroidota</taxon>
        <taxon>Flavobacteriia</taxon>
        <taxon>Flavobacteriales</taxon>
        <taxon>Flavobacteriaceae</taxon>
        <taxon>Aquimarina</taxon>
    </lineage>
</organism>
<dbReference type="STRING" id="1317122.ATO12_22650"/>
<dbReference type="RefSeq" id="WP_165583406.1">
    <property type="nucleotide sequence ID" value="NZ_AQRA01000008.1"/>
</dbReference>
<evidence type="ECO:0000313" key="3">
    <source>
        <dbReference type="Proteomes" id="UP000023541"/>
    </source>
</evidence>
<feature type="signal peptide" evidence="1">
    <location>
        <begin position="1"/>
        <end position="22"/>
    </location>
</feature>
<dbReference type="eggNOG" id="COG2911">
    <property type="taxonomic scope" value="Bacteria"/>
</dbReference>
<evidence type="ECO:0000313" key="2">
    <source>
        <dbReference type="EMBL" id="EZH72255.1"/>
    </source>
</evidence>
<dbReference type="InterPro" id="IPR025667">
    <property type="entry name" value="SprB_repeat"/>
</dbReference>
<evidence type="ECO:0008006" key="4">
    <source>
        <dbReference type="Google" id="ProtNLM"/>
    </source>
</evidence>
<dbReference type="Pfam" id="PF13573">
    <property type="entry name" value="SprB"/>
    <property type="match status" value="4"/>
</dbReference>
<name>A0A023BQB0_9FLAO</name>
<dbReference type="EMBL" id="AQRA01000008">
    <property type="protein sequence ID" value="EZH72255.1"/>
    <property type="molecule type" value="Genomic_DNA"/>
</dbReference>
<feature type="chain" id="PRO_5001511760" description="Ig-like domain-containing protein" evidence="1">
    <location>
        <begin position="23"/>
        <end position="4889"/>
    </location>
</feature>
<proteinExistence type="predicted"/>
<reference evidence="2 3" key="1">
    <citation type="submission" date="2014-04" db="EMBL/GenBank/DDBJ databases">
        <title>Aquimarina sp. 22II-S11-z7 Genome Sequencing.</title>
        <authorList>
            <person name="Lai Q."/>
        </authorList>
    </citation>
    <scope>NUCLEOTIDE SEQUENCE [LARGE SCALE GENOMIC DNA]</scope>
    <source>
        <strain evidence="2 3">22II-S11-z7</strain>
    </source>
</reference>